<evidence type="ECO:0000313" key="1">
    <source>
        <dbReference type="EMBL" id="KKB10844.1"/>
    </source>
</evidence>
<dbReference type="InterPro" id="IPR036390">
    <property type="entry name" value="WH_DNA-bd_sf"/>
</dbReference>
<dbReference type="AlphaFoldDB" id="A0A0F5FPM0"/>
<sequence>MLLSKAEREAIAAGRMGLVLRRWKRPSVKAGGTLVTAIGQLAIDAVERIDAIAPADAICAGYPDAETAASALAAREGDLYRIAFHLAGPDPRLALRESAELDAAERQRLAARLARLAARPAGPWTGATLKAIAAHPGVPARELAALLGRDRDALKTDIRKLKALGLTISLETGYRLSPRGLVWLAKTG</sequence>
<proteinExistence type="predicted"/>
<dbReference type="Proteomes" id="UP000033632">
    <property type="component" value="Unassembled WGS sequence"/>
</dbReference>
<dbReference type="PATRIC" id="fig|443610.3.peg.1433"/>
<evidence type="ECO:0000313" key="2">
    <source>
        <dbReference type="Proteomes" id="UP000033632"/>
    </source>
</evidence>
<reference evidence="1 2" key="1">
    <citation type="submission" date="2015-03" db="EMBL/GenBank/DDBJ databases">
        <authorList>
            <person name="Hassan Y.I."/>
            <person name="Lepp D."/>
            <person name="Li X.-Z."/>
            <person name="Zhou T."/>
        </authorList>
    </citation>
    <scope>NUCLEOTIDE SEQUENCE [LARGE SCALE GENOMIC DNA]</scope>
    <source>
        <strain evidence="1 2">BD-c194</strain>
    </source>
</reference>
<comment type="caution">
    <text evidence="1">The sequence shown here is derived from an EMBL/GenBank/DDBJ whole genome shotgun (WGS) entry which is preliminary data.</text>
</comment>
<dbReference type="RefSeq" id="WP_046109610.1">
    <property type="nucleotide sequence ID" value="NZ_JZEX01000130.1"/>
</dbReference>
<organism evidence="1 2">
    <name type="scientific">Devosia geojensis</name>
    <dbReference type="NCBI Taxonomy" id="443610"/>
    <lineage>
        <taxon>Bacteria</taxon>
        <taxon>Pseudomonadati</taxon>
        <taxon>Pseudomonadota</taxon>
        <taxon>Alphaproteobacteria</taxon>
        <taxon>Hyphomicrobiales</taxon>
        <taxon>Devosiaceae</taxon>
        <taxon>Devosia</taxon>
    </lineage>
</organism>
<dbReference type="EMBL" id="JZEX01000130">
    <property type="protein sequence ID" value="KKB10844.1"/>
    <property type="molecule type" value="Genomic_DNA"/>
</dbReference>
<dbReference type="SUPFAM" id="SSF46785">
    <property type="entry name" value="Winged helix' DNA-binding domain"/>
    <property type="match status" value="1"/>
</dbReference>
<dbReference type="OrthoDB" id="121143at2"/>
<gene>
    <name evidence="1" type="ORF">VE25_15765</name>
</gene>
<accession>A0A0F5FPM0</accession>
<keyword evidence="2" id="KW-1185">Reference proteome</keyword>
<name>A0A0F5FPM0_9HYPH</name>
<dbReference type="STRING" id="443610.VE25_15765"/>
<protein>
    <submittedName>
        <fullName evidence="1">Uncharacterized protein</fullName>
    </submittedName>
</protein>